<keyword evidence="4" id="KW-0106">Calcium</keyword>
<dbReference type="GO" id="GO:0016192">
    <property type="term" value="P:vesicle-mediated transport"/>
    <property type="evidence" value="ECO:0007669"/>
    <property type="project" value="TreeGrafter"/>
</dbReference>
<evidence type="ECO:0000256" key="1">
    <source>
        <dbReference type="ARBA" id="ARBA00004644"/>
    </source>
</evidence>
<evidence type="ECO:0000313" key="14">
    <source>
        <dbReference type="Proteomes" id="UP000887572"/>
    </source>
</evidence>
<evidence type="ECO:0000256" key="12">
    <source>
        <dbReference type="ARBA" id="ARBA00046506"/>
    </source>
</evidence>
<keyword evidence="6 13" id="KW-0812">Transmembrane</keyword>
<feature type="transmembrane region" description="Helical" evidence="13">
    <location>
        <begin position="108"/>
        <end position="125"/>
    </location>
</feature>
<evidence type="ECO:0000256" key="4">
    <source>
        <dbReference type="ARBA" id="ARBA00022568"/>
    </source>
</evidence>
<feature type="transmembrane region" description="Helical" evidence="13">
    <location>
        <begin position="69"/>
        <end position="96"/>
    </location>
</feature>
<dbReference type="Pfam" id="PF10233">
    <property type="entry name" value="Cg6151-P"/>
    <property type="match status" value="1"/>
</dbReference>
<evidence type="ECO:0000256" key="13">
    <source>
        <dbReference type="SAM" id="Phobius"/>
    </source>
</evidence>
<keyword evidence="4" id="KW-0406">Ion transport</keyword>
<evidence type="ECO:0000256" key="2">
    <source>
        <dbReference type="ARBA" id="ARBA00010023"/>
    </source>
</evidence>
<name>A0A914GST7_GLORO</name>
<dbReference type="PANTHER" id="PTHR13314">
    <property type="entry name" value="CALCIUM CHANNEL FLOWER HOMOLOG"/>
    <property type="match status" value="1"/>
</dbReference>
<feature type="transmembrane region" description="Helical" evidence="13">
    <location>
        <begin position="43"/>
        <end position="63"/>
    </location>
</feature>
<evidence type="ECO:0000256" key="3">
    <source>
        <dbReference type="ARBA" id="ARBA00016120"/>
    </source>
</evidence>
<comment type="similarity">
    <text evidence="2">Belongs to the calcium channel flower family.</text>
</comment>
<dbReference type="AlphaFoldDB" id="A0A914GST7"/>
<keyword evidence="4" id="KW-0813">Transport</keyword>
<keyword evidence="8 13" id="KW-0472">Membrane</keyword>
<keyword evidence="14" id="KW-1185">Reference proteome</keyword>
<dbReference type="PANTHER" id="PTHR13314:SF2">
    <property type="entry name" value="CALCIUM CHANNEL FLOWER HOMOLOG"/>
    <property type="match status" value="1"/>
</dbReference>
<reference evidence="15" key="1">
    <citation type="submission" date="2022-11" db="UniProtKB">
        <authorList>
            <consortium name="WormBaseParasite"/>
        </authorList>
    </citation>
    <scope>IDENTIFICATION</scope>
</reference>
<keyword evidence="7 13" id="KW-1133">Transmembrane helix</keyword>
<dbReference type="GO" id="GO:0005262">
    <property type="term" value="F:calcium channel activity"/>
    <property type="evidence" value="ECO:0007669"/>
    <property type="project" value="UniProtKB-KW"/>
</dbReference>
<dbReference type="WBParaSite" id="Gr19_v10_g10431.t1">
    <property type="protein sequence ID" value="Gr19_v10_g10431.t1"/>
    <property type="gene ID" value="Gr19_v10_g10431"/>
</dbReference>
<evidence type="ECO:0000256" key="8">
    <source>
        <dbReference type="ARBA" id="ARBA00023136"/>
    </source>
</evidence>
<keyword evidence="9" id="KW-0966">Cell projection</keyword>
<comment type="subunit">
    <text evidence="12">Homomultimer. Associates with the dally/ magu complex.</text>
</comment>
<keyword evidence="5" id="KW-0107">Calcium channel</keyword>
<dbReference type="GO" id="GO:0042734">
    <property type="term" value="C:presynaptic membrane"/>
    <property type="evidence" value="ECO:0007669"/>
    <property type="project" value="UniProtKB-SubCell"/>
</dbReference>
<keyword evidence="10" id="KW-0968">Cytoplasmic vesicle</keyword>
<dbReference type="InterPro" id="IPR019365">
    <property type="entry name" value="TVP18/Ca-channel_flower"/>
</dbReference>
<sequence>MQNLLPGKFGQAAQAATTAQTQMKAEHDPDAGFPWWVRFLAKGLGIVGGFVAIFFGVIALITIHPVCIVAALLQITAGFLTIALEAPFCCAFVDFIERIAQFSESRAYWQKAALYGGMGIVPILLCAGTETVLGAGMICASGVAYGFMALGKKADRSTMLGGANVAGQDPAWSPQLNQPFPQPAGFNQP</sequence>
<comment type="subcellular location">
    <subcellularLocation>
        <location evidence="1">Cytoplasmic vesicle</location>
        <location evidence="1">Secretory vesicle</location>
        <location evidence="1">Synaptic vesicle membrane</location>
        <topology evidence="1">Multi-pass membrane protein</topology>
    </subcellularLocation>
    <subcellularLocation>
        <location evidence="11">Presynaptic cell membrane</location>
    </subcellularLocation>
</comment>
<evidence type="ECO:0000256" key="10">
    <source>
        <dbReference type="ARBA" id="ARBA00023329"/>
    </source>
</evidence>
<dbReference type="Proteomes" id="UP000887572">
    <property type="component" value="Unplaced"/>
</dbReference>
<accession>A0A914GST7</accession>
<keyword evidence="4" id="KW-0109">Calcium transport</keyword>
<evidence type="ECO:0000256" key="7">
    <source>
        <dbReference type="ARBA" id="ARBA00022989"/>
    </source>
</evidence>
<proteinExistence type="inferred from homology"/>
<evidence type="ECO:0000256" key="5">
    <source>
        <dbReference type="ARBA" id="ARBA00022673"/>
    </source>
</evidence>
<evidence type="ECO:0000256" key="6">
    <source>
        <dbReference type="ARBA" id="ARBA00022692"/>
    </source>
</evidence>
<dbReference type="GO" id="GO:0030672">
    <property type="term" value="C:synaptic vesicle membrane"/>
    <property type="evidence" value="ECO:0007669"/>
    <property type="project" value="UniProtKB-SubCell"/>
</dbReference>
<keyword evidence="5" id="KW-0407">Ion channel</keyword>
<evidence type="ECO:0000256" key="11">
    <source>
        <dbReference type="ARBA" id="ARBA00034111"/>
    </source>
</evidence>
<organism evidence="14 15">
    <name type="scientific">Globodera rostochiensis</name>
    <name type="common">Golden nematode worm</name>
    <name type="synonym">Heterodera rostochiensis</name>
    <dbReference type="NCBI Taxonomy" id="31243"/>
    <lineage>
        <taxon>Eukaryota</taxon>
        <taxon>Metazoa</taxon>
        <taxon>Ecdysozoa</taxon>
        <taxon>Nematoda</taxon>
        <taxon>Chromadorea</taxon>
        <taxon>Rhabditida</taxon>
        <taxon>Tylenchina</taxon>
        <taxon>Tylenchomorpha</taxon>
        <taxon>Tylenchoidea</taxon>
        <taxon>Heteroderidae</taxon>
        <taxon>Heteroderinae</taxon>
        <taxon>Globodera</taxon>
    </lineage>
</organism>
<dbReference type="SMART" id="SM01077">
    <property type="entry name" value="Cg6151-P"/>
    <property type="match status" value="1"/>
</dbReference>
<evidence type="ECO:0000313" key="15">
    <source>
        <dbReference type="WBParaSite" id="Gr19_v10_g10431.t1"/>
    </source>
</evidence>
<protein>
    <recommendedName>
        <fullName evidence="3">Calcium channel flower</fullName>
    </recommendedName>
</protein>
<evidence type="ECO:0000256" key="9">
    <source>
        <dbReference type="ARBA" id="ARBA00023273"/>
    </source>
</evidence>